<comment type="caution">
    <text evidence="6">The sequence shown here is derived from an EMBL/GenBank/DDBJ whole genome shotgun (WGS) entry which is preliminary data.</text>
</comment>
<dbReference type="EMBL" id="JAVDQG010000005">
    <property type="protein sequence ID" value="MDR6226675.1"/>
    <property type="molecule type" value="Genomic_DNA"/>
</dbReference>
<dbReference type="Pfam" id="PF00486">
    <property type="entry name" value="Trans_reg_C"/>
    <property type="match status" value="1"/>
</dbReference>
<protein>
    <submittedName>
        <fullName evidence="6">Two-component system response regulator VicR</fullName>
    </submittedName>
</protein>
<dbReference type="SMART" id="SM00862">
    <property type="entry name" value="Trans_reg_C"/>
    <property type="match status" value="1"/>
</dbReference>
<proteinExistence type="predicted"/>
<dbReference type="Proteomes" id="UP001185012">
    <property type="component" value="Unassembled WGS sequence"/>
</dbReference>
<evidence type="ECO:0000259" key="5">
    <source>
        <dbReference type="PROSITE" id="PS51755"/>
    </source>
</evidence>
<dbReference type="PROSITE" id="PS51755">
    <property type="entry name" value="OMPR_PHOB"/>
    <property type="match status" value="1"/>
</dbReference>
<evidence type="ECO:0000313" key="6">
    <source>
        <dbReference type="EMBL" id="MDR6226675.1"/>
    </source>
</evidence>
<evidence type="ECO:0000313" key="7">
    <source>
        <dbReference type="Proteomes" id="UP001185012"/>
    </source>
</evidence>
<dbReference type="Gene3D" id="1.10.10.10">
    <property type="entry name" value="Winged helix-like DNA-binding domain superfamily/Winged helix DNA-binding domain"/>
    <property type="match status" value="1"/>
</dbReference>
<keyword evidence="2 4" id="KW-0238">DNA-binding</keyword>
<evidence type="ECO:0000256" key="2">
    <source>
        <dbReference type="ARBA" id="ARBA00023125"/>
    </source>
</evidence>
<dbReference type="InterPro" id="IPR036388">
    <property type="entry name" value="WH-like_DNA-bd_sf"/>
</dbReference>
<accession>A0ABU1ISD1</accession>
<evidence type="ECO:0000256" key="4">
    <source>
        <dbReference type="PROSITE-ProRule" id="PRU01091"/>
    </source>
</evidence>
<dbReference type="SUPFAM" id="SSF46894">
    <property type="entry name" value="C-terminal effector domain of the bipartite response regulators"/>
    <property type="match status" value="1"/>
</dbReference>
<dbReference type="CDD" id="cd00383">
    <property type="entry name" value="trans_reg_C"/>
    <property type="match status" value="1"/>
</dbReference>
<feature type="domain" description="OmpR/PhoB-type" evidence="5">
    <location>
        <begin position="92"/>
        <end position="192"/>
    </location>
</feature>
<keyword evidence="3" id="KW-0804">Transcription</keyword>
<sequence length="198" mass="22691">MGIVLKTNNQTLVNIFKWALNEKSVDVVHSMDLEQAYDLSKKTPCLALIVDMDTLTKDDFVRLKEWNQKHGLPTMIHINYSIPKSKAPKMNDSLYYINQDIWFDKDNHAVWVNDERIPLTSMECKLLNVLTKKAGKPISIDEIVNEVWGHEHGIGSESLYVHIRKLRKKIEADPSDPQIIVTCRGLGYQLVKGQEPHG</sequence>
<reference evidence="6 7" key="1">
    <citation type="submission" date="2023-07" db="EMBL/GenBank/DDBJ databases">
        <title>Genomic Encyclopedia of Type Strains, Phase IV (KMG-IV): sequencing the most valuable type-strain genomes for metagenomic binning, comparative biology and taxonomic classification.</title>
        <authorList>
            <person name="Goeker M."/>
        </authorList>
    </citation>
    <scope>NUCLEOTIDE SEQUENCE [LARGE SCALE GENOMIC DNA]</scope>
    <source>
        <strain evidence="6 7">DSM 45903</strain>
    </source>
</reference>
<dbReference type="InterPro" id="IPR001867">
    <property type="entry name" value="OmpR/PhoB-type_DNA-bd"/>
</dbReference>
<organism evidence="6 7">
    <name type="scientific">Desmospora profundinema</name>
    <dbReference type="NCBI Taxonomy" id="1571184"/>
    <lineage>
        <taxon>Bacteria</taxon>
        <taxon>Bacillati</taxon>
        <taxon>Bacillota</taxon>
        <taxon>Bacilli</taxon>
        <taxon>Bacillales</taxon>
        <taxon>Thermoactinomycetaceae</taxon>
        <taxon>Desmospora</taxon>
    </lineage>
</organism>
<keyword evidence="1" id="KW-0805">Transcription regulation</keyword>
<dbReference type="RefSeq" id="WP_309866876.1">
    <property type="nucleotide sequence ID" value="NZ_JAVDQG010000005.1"/>
</dbReference>
<keyword evidence="7" id="KW-1185">Reference proteome</keyword>
<dbReference type="InterPro" id="IPR016032">
    <property type="entry name" value="Sig_transdc_resp-reg_C-effctor"/>
</dbReference>
<gene>
    <name evidence="6" type="ORF">JOE21_002682</name>
</gene>
<feature type="DNA-binding region" description="OmpR/PhoB-type" evidence="4">
    <location>
        <begin position="92"/>
        <end position="192"/>
    </location>
</feature>
<evidence type="ECO:0000256" key="3">
    <source>
        <dbReference type="ARBA" id="ARBA00023163"/>
    </source>
</evidence>
<name>A0ABU1ISD1_9BACL</name>
<evidence type="ECO:0000256" key="1">
    <source>
        <dbReference type="ARBA" id="ARBA00023015"/>
    </source>
</evidence>